<dbReference type="Proteomes" id="UP000198329">
    <property type="component" value="Chromosome I"/>
</dbReference>
<name>A0AAC9UL52_9GAMM</name>
<accession>A0AAC9UL52</accession>
<dbReference type="AlphaFoldDB" id="A0AAC9UL52"/>
<evidence type="ECO:0000313" key="2">
    <source>
        <dbReference type="Proteomes" id="UP000198329"/>
    </source>
</evidence>
<sequence>MLFTAQSAVSAISNNSWRSSCTNLINTTLFSYFVIIFANNTHLV</sequence>
<keyword evidence="2" id="KW-1185">Reference proteome</keyword>
<evidence type="ECO:0000313" key="1">
    <source>
        <dbReference type="EMBL" id="ASM54836.1"/>
    </source>
</evidence>
<protein>
    <submittedName>
        <fullName evidence="1">Uncharacterized protein</fullName>
    </submittedName>
</protein>
<dbReference type="KEGG" id="png:PNIG_a2862"/>
<gene>
    <name evidence="1" type="ORF">PNIG_a2862</name>
</gene>
<organism evidence="1 2">
    <name type="scientific">Pseudoalteromonas nigrifaciens</name>
    <dbReference type="NCBI Taxonomy" id="28109"/>
    <lineage>
        <taxon>Bacteria</taxon>
        <taxon>Pseudomonadati</taxon>
        <taxon>Pseudomonadota</taxon>
        <taxon>Gammaproteobacteria</taxon>
        <taxon>Alteromonadales</taxon>
        <taxon>Pseudoalteromonadaceae</taxon>
        <taxon>Pseudoalteromonas</taxon>
    </lineage>
</organism>
<reference evidence="1 2" key="1">
    <citation type="submission" date="2015-03" db="EMBL/GenBank/DDBJ databases">
        <authorList>
            <person name="Xie B.-B."/>
            <person name="Rong J.-C."/>
            <person name="Qin Q.-L."/>
            <person name="Zhang Y.-Z."/>
        </authorList>
    </citation>
    <scope>NUCLEOTIDE SEQUENCE [LARGE SCALE GENOMIC DNA]</scope>
    <source>
        <strain evidence="1 2">KMM 661</strain>
    </source>
</reference>
<proteinExistence type="predicted"/>
<dbReference type="EMBL" id="CP011036">
    <property type="protein sequence ID" value="ASM54836.1"/>
    <property type="molecule type" value="Genomic_DNA"/>
</dbReference>